<gene>
    <name evidence="2" type="ORF">HHE94_01330</name>
</gene>
<dbReference type="RefSeq" id="WP_169043570.1">
    <property type="nucleotide sequence ID" value="NZ_JABBYB010000001.1"/>
</dbReference>
<protein>
    <recommendedName>
        <fullName evidence="4">Lipoprotein</fullName>
    </recommendedName>
</protein>
<evidence type="ECO:0008006" key="4">
    <source>
        <dbReference type="Google" id="ProtNLM"/>
    </source>
</evidence>
<feature type="signal peptide" evidence="1">
    <location>
        <begin position="1"/>
        <end position="19"/>
    </location>
</feature>
<accession>A0AAP7CJF4</accession>
<organism evidence="2 3">
    <name type="scientific">Pseudoalteromonas arctica</name>
    <dbReference type="NCBI Taxonomy" id="394751"/>
    <lineage>
        <taxon>Bacteria</taxon>
        <taxon>Pseudomonadati</taxon>
        <taxon>Pseudomonadota</taxon>
        <taxon>Gammaproteobacteria</taxon>
        <taxon>Alteromonadales</taxon>
        <taxon>Pseudoalteromonadaceae</taxon>
        <taxon>Pseudoalteromonas</taxon>
    </lineage>
</organism>
<sequence length="114" mass="12228">MRTFLIILFSNVLIGCAAAGIILDGAARSQPGPVNVGPVVKDKEGFSFTKLGVEADMAIVEFIKGKGNNNTVQVCRQVSKVLKECVDVDKSNLHTNESHSKLLKTDDEIISVGQ</sequence>
<dbReference type="Proteomes" id="UP000549590">
    <property type="component" value="Unassembled WGS sequence"/>
</dbReference>
<evidence type="ECO:0000313" key="3">
    <source>
        <dbReference type="Proteomes" id="UP000549590"/>
    </source>
</evidence>
<dbReference type="EMBL" id="JABBYB010000001">
    <property type="protein sequence ID" value="NMP01368.1"/>
    <property type="molecule type" value="Genomic_DNA"/>
</dbReference>
<evidence type="ECO:0000256" key="1">
    <source>
        <dbReference type="SAM" id="SignalP"/>
    </source>
</evidence>
<feature type="chain" id="PRO_5042824420" description="Lipoprotein" evidence="1">
    <location>
        <begin position="20"/>
        <end position="114"/>
    </location>
</feature>
<keyword evidence="1" id="KW-0732">Signal</keyword>
<proteinExistence type="predicted"/>
<comment type="caution">
    <text evidence="2">The sequence shown here is derived from an EMBL/GenBank/DDBJ whole genome shotgun (WGS) entry which is preliminary data.</text>
</comment>
<dbReference type="PROSITE" id="PS51257">
    <property type="entry name" value="PROKAR_LIPOPROTEIN"/>
    <property type="match status" value="1"/>
</dbReference>
<name>A0AAP7CJF4_9GAMM</name>
<evidence type="ECO:0000313" key="2">
    <source>
        <dbReference type="EMBL" id="NMP01368.1"/>
    </source>
</evidence>
<reference evidence="2 3" key="1">
    <citation type="submission" date="2020-04" db="EMBL/GenBank/DDBJ databases">
        <title>Genome sequencing and assembly of Pseudoalteromonas arctica.</title>
        <authorList>
            <person name="Cook G.M."/>
        </authorList>
    </citation>
    <scope>NUCLEOTIDE SEQUENCE [LARGE SCALE GENOMIC DNA]</scope>
    <source>
        <strain evidence="2 3">NEC-BIFX-2020_001</strain>
    </source>
</reference>
<dbReference type="AlphaFoldDB" id="A0AAP7CJF4"/>